<feature type="domain" description="Radical SAM core" evidence="6">
    <location>
        <begin position="8"/>
        <end position="240"/>
    </location>
</feature>
<organism evidence="7 8">
    <name type="scientific">Vulgatibacter incomptus</name>
    <dbReference type="NCBI Taxonomy" id="1391653"/>
    <lineage>
        <taxon>Bacteria</taxon>
        <taxon>Pseudomonadati</taxon>
        <taxon>Myxococcota</taxon>
        <taxon>Myxococcia</taxon>
        <taxon>Myxococcales</taxon>
        <taxon>Cystobacterineae</taxon>
        <taxon>Vulgatibacteraceae</taxon>
        <taxon>Vulgatibacter</taxon>
    </lineage>
</organism>
<dbReference type="SFLD" id="SFLDS00029">
    <property type="entry name" value="Radical_SAM"/>
    <property type="match status" value="1"/>
</dbReference>
<evidence type="ECO:0000256" key="4">
    <source>
        <dbReference type="ARBA" id="ARBA00023004"/>
    </source>
</evidence>
<dbReference type="InterPro" id="IPR006638">
    <property type="entry name" value="Elp3/MiaA/NifB-like_rSAM"/>
</dbReference>
<reference evidence="7 8" key="1">
    <citation type="submission" date="2015-08" db="EMBL/GenBank/DDBJ databases">
        <authorList>
            <person name="Babu N.S."/>
            <person name="Beckwith C.J."/>
            <person name="Beseler K.G."/>
            <person name="Brison A."/>
            <person name="Carone J.V."/>
            <person name="Caskin T.P."/>
            <person name="Diamond M."/>
            <person name="Durham M.E."/>
            <person name="Foxe J.M."/>
            <person name="Go M."/>
            <person name="Henderson B.A."/>
            <person name="Jones I.B."/>
            <person name="McGettigan J.A."/>
            <person name="Micheletti S.J."/>
            <person name="Nasrallah M.E."/>
            <person name="Ortiz D."/>
            <person name="Piller C.R."/>
            <person name="Privatt S.R."/>
            <person name="Schneider S.L."/>
            <person name="Sharp S."/>
            <person name="Smith T.C."/>
            <person name="Stanton J.D."/>
            <person name="Ullery H.E."/>
            <person name="Wilson R.J."/>
            <person name="Serrano M.G."/>
            <person name="Buck G."/>
            <person name="Lee V."/>
            <person name="Wang Y."/>
            <person name="Carvalho R."/>
            <person name="Voegtly L."/>
            <person name="Shi R."/>
            <person name="Duckworth R."/>
            <person name="Johnson A."/>
            <person name="Loviza R."/>
            <person name="Walstead R."/>
            <person name="Shah Z."/>
            <person name="Kiflezghi M."/>
            <person name="Wade K."/>
            <person name="Ball S.L."/>
            <person name="Bradley K.W."/>
            <person name="Asai D.J."/>
            <person name="Bowman C.A."/>
            <person name="Russell D.A."/>
            <person name="Pope W.H."/>
            <person name="Jacobs-Sera D."/>
            <person name="Hendrix R.W."/>
            <person name="Hatfull G.F."/>
        </authorList>
    </citation>
    <scope>NUCLEOTIDE SEQUENCE [LARGE SCALE GENOMIC DNA]</scope>
    <source>
        <strain evidence="7 8">DSM 27710</strain>
    </source>
</reference>
<sequence>MRYEGKIYRPPSEADAYILQATIGCSWNHCTYCDMYREKKYRVRDLDETLLDVRAAGAALGREVEKVFVADGDALGMDLDHWEAILAACRDAFPRLRRVSAYATAMNLNEKSVEELERLRHLGLTQLYIGPESGDDVTSKRIAKGATFAEHAEAGRRARAAGIPLSAIFLLGVGGLERSREHAEQSAALITEMDPAFVSMLTLTVVPGTPLAKLEASDRFELPTVAQMLGELRVMVSQARPTDALFRTNHASNYLPLAGRLPADRERIVATIDRALSGELKLRPEWARGL</sequence>
<dbReference type="GO" id="GO:0046872">
    <property type="term" value="F:metal ion binding"/>
    <property type="evidence" value="ECO:0007669"/>
    <property type="project" value="UniProtKB-KW"/>
</dbReference>
<dbReference type="GO" id="GO:0051536">
    <property type="term" value="F:iron-sulfur cluster binding"/>
    <property type="evidence" value="ECO:0007669"/>
    <property type="project" value="UniProtKB-KW"/>
</dbReference>
<keyword evidence="2" id="KW-0949">S-adenosyl-L-methionine</keyword>
<evidence type="ECO:0000256" key="2">
    <source>
        <dbReference type="ARBA" id="ARBA00022691"/>
    </source>
</evidence>
<dbReference type="InterPro" id="IPR007197">
    <property type="entry name" value="rSAM"/>
</dbReference>
<dbReference type="AlphaFoldDB" id="A0A0K1PI66"/>
<dbReference type="Proteomes" id="UP000055590">
    <property type="component" value="Chromosome"/>
</dbReference>
<gene>
    <name evidence="7" type="ORF">AKJ08_3597</name>
</gene>
<dbReference type="SFLD" id="SFLDG01082">
    <property type="entry name" value="B12-binding_domain_containing"/>
    <property type="match status" value="1"/>
</dbReference>
<dbReference type="KEGG" id="vin:AKJ08_3597"/>
<dbReference type="InterPro" id="IPR058240">
    <property type="entry name" value="rSAM_sf"/>
</dbReference>
<dbReference type="InterPro" id="IPR051198">
    <property type="entry name" value="BchE-like"/>
</dbReference>
<evidence type="ECO:0000313" key="8">
    <source>
        <dbReference type="Proteomes" id="UP000055590"/>
    </source>
</evidence>
<evidence type="ECO:0000256" key="5">
    <source>
        <dbReference type="ARBA" id="ARBA00023014"/>
    </source>
</evidence>
<dbReference type="PROSITE" id="PS51918">
    <property type="entry name" value="RADICAL_SAM"/>
    <property type="match status" value="1"/>
</dbReference>
<evidence type="ECO:0000256" key="1">
    <source>
        <dbReference type="ARBA" id="ARBA00001966"/>
    </source>
</evidence>
<dbReference type="Gene3D" id="3.20.20.70">
    <property type="entry name" value="Aldolase class I"/>
    <property type="match status" value="1"/>
</dbReference>
<keyword evidence="3" id="KW-0479">Metal-binding</keyword>
<dbReference type="SFLD" id="SFLDG01095">
    <property type="entry name" value="Uncharacterised_Radical_SAM_Su"/>
    <property type="match status" value="1"/>
</dbReference>
<dbReference type="PANTHER" id="PTHR43409">
    <property type="entry name" value="ANAEROBIC MAGNESIUM-PROTOPORPHYRIN IX MONOMETHYL ESTER CYCLASE-RELATED"/>
    <property type="match status" value="1"/>
</dbReference>
<dbReference type="InterPro" id="IPR013785">
    <property type="entry name" value="Aldolase_TIM"/>
</dbReference>
<evidence type="ECO:0000256" key="3">
    <source>
        <dbReference type="ARBA" id="ARBA00022723"/>
    </source>
</evidence>
<dbReference type="EMBL" id="CP012332">
    <property type="protein sequence ID" value="AKU93210.1"/>
    <property type="molecule type" value="Genomic_DNA"/>
</dbReference>
<name>A0A0K1PI66_9BACT</name>
<dbReference type="Pfam" id="PF04055">
    <property type="entry name" value="Radical_SAM"/>
    <property type="match status" value="1"/>
</dbReference>
<proteinExistence type="predicted"/>
<keyword evidence="8" id="KW-1185">Reference proteome</keyword>
<dbReference type="CDD" id="cd01335">
    <property type="entry name" value="Radical_SAM"/>
    <property type="match status" value="1"/>
</dbReference>
<accession>A0A0K1PI66</accession>
<dbReference type="RefSeq" id="WP_050727264.1">
    <property type="nucleotide sequence ID" value="NZ_CP012332.1"/>
</dbReference>
<evidence type="ECO:0000259" key="6">
    <source>
        <dbReference type="PROSITE" id="PS51918"/>
    </source>
</evidence>
<dbReference type="STRING" id="1391653.AKJ08_3597"/>
<keyword evidence="4" id="KW-0408">Iron</keyword>
<evidence type="ECO:0000313" key="7">
    <source>
        <dbReference type="EMBL" id="AKU93210.1"/>
    </source>
</evidence>
<dbReference type="OrthoDB" id="5470216at2"/>
<protein>
    <submittedName>
        <fullName evidence="7">Oxygen-independent coproporphyrinogen III oxidase, Fe-S oxidoreductase</fullName>
    </submittedName>
</protein>
<dbReference type="SUPFAM" id="SSF102114">
    <property type="entry name" value="Radical SAM enzymes"/>
    <property type="match status" value="1"/>
</dbReference>
<dbReference type="SMART" id="SM00729">
    <property type="entry name" value="Elp3"/>
    <property type="match status" value="1"/>
</dbReference>
<dbReference type="PANTHER" id="PTHR43409:SF4">
    <property type="entry name" value="RADICAL SAM SUPERFAMILY PROTEIN"/>
    <property type="match status" value="1"/>
</dbReference>
<dbReference type="GO" id="GO:0003824">
    <property type="term" value="F:catalytic activity"/>
    <property type="evidence" value="ECO:0007669"/>
    <property type="project" value="InterPro"/>
</dbReference>
<keyword evidence="5" id="KW-0411">Iron-sulfur</keyword>
<comment type="cofactor">
    <cofactor evidence="1">
        <name>[4Fe-4S] cluster</name>
        <dbReference type="ChEBI" id="CHEBI:49883"/>
    </cofactor>
</comment>